<organism evidence="2 3">
    <name type="scientific">Armillaria solidipes</name>
    <dbReference type="NCBI Taxonomy" id="1076256"/>
    <lineage>
        <taxon>Eukaryota</taxon>
        <taxon>Fungi</taxon>
        <taxon>Dikarya</taxon>
        <taxon>Basidiomycota</taxon>
        <taxon>Agaricomycotina</taxon>
        <taxon>Agaricomycetes</taxon>
        <taxon>Agaricomycetidae</taxon>
        <taxon>Agaricales</taxon>
        <taxon>Marasmiineae</taxon>
        <taxon>Physalacriaceae</taxon>
        <taxon>Armillaria</taxon>
    </lineage>
</organism>
<dbReference type="EMBL" id="KZ293417">
    <property type="protein sequence ID" value="PBK75378.1"/>
    <property type="molecule type" value="Genomic_DNA"/>
</dbReference>
<keyword evidence="3" id="KW-1185">Reference proteome</keyword>
<evidence type="ECO:0000313" key="2">
    <source>
        <dbReference type="EMBL" id="PBK75378.1"/>
    </source>
</evidence>
<feature type="region of interest" description="Disordered" evidence="1">
    <location>
        <begin position="121"/>
        <end position="152"/>
    </location>
</feature>
<accession>A0A2H3CAL8</accession>
<gene>
    <name evidence="2" type="ORF">ARMSODRAFT_1012831</name>
</gene>
<evidence type="ECO:0000256" key="1">
    <source>
        <dbReference type="SAM" id="MobiDB-lite"/>
    </source>
</evidence>
<protein>
    <submittedName>
        <fullName evidence="2">Uncharacterized protein</fullName>
    </submittedName>
</protein>
<sequence>MSLPTSNPNPNQQWAGHIWHPSHQRLNSTRGGPPPLRGPPTNFLHAGRNQLAMPPRDHPTSPEPPLHWNDPPLLRNMAGTYGLASTVHHLHPTRPSQPQYEYRTDLVPRWTVPVPQAPPVDPRYHRLDHPISPLPHGQWVASPTSHEDDLEP</sequence>
<name>A0A2H3CAL8_9AGAR</name>
<proteinExistence type="predicted"/>
<reference evidence="3" key="1">
    <citation type="journal article" date="2017" name="Nat. Ecol. Evol.">
        <title>Genome expansion and lineage-specific genetic innovations in the forest pathogenic fungi Armillaria.</title>
        <authorList>
            <person name="Sipos G."/>
            <person name="Prasanna A.N."/>
            <person name="Walter M.C."/>
            <person name="O'Connor E."/>
            <person name="Balint B."/>
            <person name="Krizsan K."/>
            <person name="Kiss B."/>
            <person name="Hess J."/>
            <person name="Varga T."/>
            <person name="Slot J."/>
            <person name="Riley R."/>
            <person name="Boka B."/>
            <person name="Rigling D."/>
            <person name="Barry K."/>
            <person name="Lee J."/>
            <person name="Mihaltcheva S."/>
            <person name="LaButti K."/>
            <person name="Lipzen A."/>
            <person name="Waldron R."/>
            <person name="Moloney N.M."/>
            <person name="Sperisen C."/>
            <person name="Kredics L."/>
            <person name="Vagvoelgyi C."/>
            <person name="Patrignani A."/>
            <person name="Fitzpatrick D."/>
            <person name="Nagy I."/>
            <person name="Doyle S."/>
            <person name="Anderson J.B."/>
            <person name="Grigoriev I.V."/>
            <person name="Gueldener U."/>
            <person name="Muensterkoetter M."/>
            <person name="Nagy L.G."/>
        </authorList>
    </citation>
    <scope>NUCLEOTIDE SEQUENCE [LARGE SCALE GENOMIC DNA]</scope>
    <source>
        <strain evidence="3">28-4</strain>
    </source>
</reference>
<dbReference type="AlphaFoldDB" id="A0A2H3CAL8"/>
<dbReference type="Proteomes" id="UP000218334">
    <property type="component" value="Unassembled WGS sequence"/>
</dbReference>
<feature type="compositionally biased region" description="Polar residues" evidence="1">
    <location>
        <begin position="1"/>
        <end position="14"/>
    </location>
</feature>
<feature type="region of interest" description="Disordered" evidence="1">
    <location>
        <begin position="1"/>
        <end position="73"/>
    </location>
</feature>
<evidence type="ECO:0000313" key="3">
    <source>
        <dbReference type="Proteomes" id="UP000218334"/>
    </source>
</evidence>